<feature type="transmembrane region" description="Helical" evidence="1">
    <location>
        <begin position="210"/>
        <end position="233"/>
    </location>
</feature>
<accession>A0A6J6D9V5</accession>
<feature type="transmembrane region" description="Helical" evidence="1">
    <location>
        <begin position="20"/>
        <end position="42"/>
    </location>
</feature>
<dbReference type="HAMAP" id="MF_02093">
    <property type="entry name" value="Beta_carotene_diox"/>
    <property type="match status" value="1"/>
</dbReference>
<proteinExistence type="inferred from homology"/>
<feature type="transmembrane region" description="Helical" evidence="1">
    <location>
        <begin position="298"/>
        <end position="316"/>
    </location>
</feature>
<dbReference type="NCBIfam" id="TIGR03753">
    <property type="entry name" value="blh_monoox"/>
    <property type="match status" value="1"/>
</dbReference>
<keyword evidence="1" id="KW-0812">Transmembrane</keyword>
<feature type="transmembrane region" description="Helical" evidence="1">
    <location>
        <begin position="185"/>
        <end position="203"/>
    </location>
</feature>
<reference evidence="2" key="1">
    <citation type="submission" date="2020-05" db="EMBL/GenBank/DDBJ databases">
        <authorList>
            <person name="Chiriac C."/>
            <person name="Salcher M."/>
            <person name="Ghai R."/>
            <person name="Kavagutti S V."/>
        </authorList>
    </citation>
    <scope>NUCLEOTIDE SEQUENCE</scope>
</reference>
<dbReference type="EMBL" id="CAEZTJ010000006">
    <property type="protein sequence ID" value="CAB4560055.1"/>
    <property type="molecule type" value="Genomic_DNA"/>
</dbReference>
<protein>
    <submittedName>
        <fullName evidence="2">Unannotated protein</fullName>
    </submittedName>
</protein>
<dbReference type="AlphaFoldDB" id="A0A6J6D9V5"/>
<evidence type="ECO:0000256" key="1">
    <source>
        <dbReference type="SAM" id="Phobius"/>
    </source>
</evidence>
<evidence type="ECO:0000313" key="2">
    <source>
        <dbReference type="EMBL" id="CAB4560055.1"/>
    </source>
</evidence>
<name>A0A6J6D9V5_9ZZZZ</name>
<keyword evidence="1" id="KW-0472">Membrane</keyword>
<sequence>MMSKEGASKPVAKIRVFDGIRTFSSFAVGIAILLSTLFGFLFQSESMGWQVVIALLALAIGIPHGALDHLVTLPRSRPLKMVLFIVVYIAIALIAVWAILEWNVYGFYLVVAMSALHFGIGDAAFLAERDRILGRDRSPRLAQVLYALAGGVTPVVIPLVNERSSQALAAVNPTLIDWDGGLADLFYWVAIALLVTAIVAQLVSKRERDALDLILLGLLAILSPPLIAFAVYFGTWHAMRHTARLTLNLKKSQDAYERGDAPRALRSAVIPGTPALFGTLAVAAGLVLFGENNFSDDFLWLLLVVIWALTVPHMMVTAKLDRGALL</sequence>
<feature type="transmembrane region" description="Helical" evidence="1">
    <location>
        <begin position="79"/>
        <end position="100"/>
    </location>
</feature>
<feature type="transmembrane region" description="Helical" evidence="1">
    <location>
        <begin position="106"/>
        <end position="127"/>
    </location>
</feature>
<feature type="transmembrane region" description="Helical" evidence="1">
    <location>
        <begin position="268"/>
        <end position="289"/>
    </location>
</feature>
<feature type="transmembrane region" description="Helical" evidence="1">
    <location>
        <begin position="139"/>
        <end position="160"/>
    </location>
</feature>
<organism evidence="2">
    <name type="scientific">freshwater metagenome</name>
    <dbReference type="NCBI Taxonomy" id="449393"/>
    <lineage>
        <taxon>unclassified sequences</taxon>
        <taxon>metagenomes</taxon>
        <taxon>ecological metagenomes</taxon>
    </lineage>
</organism>
<dbReference type="GO" id="GO:0016702">
    <property type="term" value="F:oxidoreductase activity, acting on single donors with incorporation of molecular oxygen, incorporation of two atoms of oxygen"/>
    <property type="evidence" value="ECO:0007669"/>
    <property type="project" value="InterPro"/>
</dbReference>
<dbReference type="Pfam" id="PF15461">
    <property type="entry name" value="BCD"/>
    <property type="match status" value="1"/>
</dbReference>
<feature type="transmembrane region" description="Helical" evidence="1">
    <location>
        <begin position="48"/>
        <end position="67"/>
    </location>
</feature>
<keyword evidence="1" id="KW-1133">Transmembrane helix</keyword>
<gene>
    <name evidence="2" type="ORF">UFOPK1650_00105</name>
</gene>
<dbReference type="InterPro" id="IPR022270">
    <property type="entry name" value="Blh_diox"/>
</dbReference>